<dbReference type="AlphaFoldDB" id="V5YPL4"/>
<proteinExistence type="predicted"/>
<organism evidence="1">
    <name type="scientific">Burkholderia sp. M701</name>
    <dbReference type="NCBI Taxonomy" id="326454"/>
    <lineage>
        <taxon>Bacteria</taxon>
        <taxon>Pseudomonadati</taxon>
        <taxon>Pseudomonadota</taxon>
        <taxon>Betaproteobacteria</taxon>
        <taxon>Burkholderiales</taxon>
        <taxon>Burkholderiaceae</taxon>
        <taxon>Burkholderia</taxon>
    </lineage>
</organism>
<evidence type="ECO:0000313" key="1">
    <source>
        <dbReference type="EMBL" id="BAO18881.1"/>
    </source>
</evidence>
<reference evidence="1" key="2">
    <citation type="submission" date="2024-06" db="EMBL/GenBank/DDBJ databases">
        <authorList>
            <person name="Sakai Y."/>
            <person name="Fujii T."/>
        </authorList>
    </citation>
    <scope>NUCLEOTIDE SEQUENCE</scope>
    <source>
        <strain evidence="1">M701</strain>
        <plasmid evidence="1">pM7012</plasmid>
    </source>
</reference>
<geneLocation type="plasmid" evidence="1">
    <name>pM7012</name>
</geneLocation>
<sequence length="406" mass="44963">MDTAAQHAVALAIVHEEAGRTLSKADFDLCMRIAQRSLSSAETQVPWICVHDQPVPVSARGTTTSVIVACKRARDGETYVFAAEYANEFELDPGDDDDVRIVTGWFVTGLDTSGEFNYAYQTACGDGDEITHWMLMPTKPGTTATVAPTRRSPISCETMVSEWLEKCRIPVDEVQRERMEQFCAFVREFDRNQNGSSLADEQIADVVHLARQRWQGDWTYTLEQIRVKLLEQTVDSDDKPGVPATATQSHDRAATNDRTTINGVPVSALQGAFKQDDLIQLMKVTRLVLLAPLLNDAQYTTFLNALMHYSIKVVGWAEGRVSTPHAGGSGDEMLAAWRELARRLYVELFHCDQQMRSTRDEDGEPHWTQSSVVRDVLRAAKAALDGGVSALHANVILANAEGNHSP</sequence>
<dbReference type="EMBL" id="AB853026">
    <property type="protein sequence ID" value="BAO18881.1"/>
    <property type="molecule type" value="Genomic_DNA"/>
</dbReference>
<accession>V5YPL4</accession>
<name>V5YPL4_9BURK</name>
<dbReference type="RefSeq" id="WP_023842424.1">
    <property type="nucleotide sequence ID" value="NC_022995.1"/>
</dbReference>
<protein>
    <recommendedName>
        <fullName evidence="2">DUF551 domain-containing protein</fullName>
    </recommendedName>
</protein>
<evidence type="ECO:0008006" key="2">
    <source>
        <dbReference type="Google" id="ProtNLM"/>
    </source>
</evidence>
<keyword evidence="1" id="KW-0614">Plasmid</keyword>
<reference evidence="1" key="1">
    <citation type="journal article" date="2014" name="Microbiology">
        <title>A 2,4-dichlorophenoxyacetic acid degradation plasmid pM7012 discloses distribution of an unclassified megaplasmid group across bacterial species.</title>
        <authorList>
            <person name="Sakai Y."/>
            <person name="Ogawa N."/>
            <person name="Shimomura Y."/>
            <person name="Fujii T."/>
        </authorList>
    </citation>
    <scope>NUCLEOTIDE SEQUENCE</scope>
    <source>
        <strain evidence="1">M701</strain>
    </source>
</reference>